<sequence length="91" mass="10604">MMTANNYLTQEAKAFVKRKGGPDEVIRVVPDHQHRGASQCYQLYTAFEEMPDNLGRILFDEQGYWIYDGDQLSIAEQEQLADFIINYVERL</sequence>
<dbReference type="RefSeq" id="WP_191174512.1">
    <property type="nucleotide sequence ID" value="NZ_JACWMW010000001.1"/>
</dbReference>
<protein>
    <submittedName>
        <fullName evidence="1">Uncharacterized protein</fullName>
    </submittedName>
</protein>
<keyword evidence="2" id="KW-1185">Reference proteome</keyword>
<evidence type="ECO:0000313" key="2">
    <source>
        <dbReference type="Proteomes" id="UP000618754"/>
    </source>
</evidence>
<proteinExistence type="predicted"/>
<dbReference type="EMBL" id="JACWMW010000001">
    <property type="protein sequence ID" value="MBD1384652.1"/>
    <property type="molecule type" value="Genomic_DNA"/>
</dbReference>
<name>A0ABR7X233_9SPHI</name>
<organism evidence="1 2">
    <name type="scientific">Mucilaginibacter rigui</name>
    <dbReference type="NCBI Taxonomy" id="534635"/>
    <lineage>
        <taxon>Bacteria</taxon>
        <taxon>Pseudomonadati</taxon>
        <taxon>Bacteroidota</taxon>
        <taxon>Sphingobacteriia</taxon>
        <taxon>Sphingobacteriales</taxon>
        <taxon>Sphingobacteriaceae</taxon>
        <taxon>Mucilaginibacter</taxon>
    </lineage>
</organism>
<dbReference type="Proteomes" id="UP000618754">
    <property type="component" value="Unassembled WGS sequence"/>
</dbReference>
<accession>A0ABR7X233</accession>
<gene>
    <name evidence="1" type="ORF">IDJ75_05120</name>
</gene>
<reference evidence="1 2" key="1">
    <citation type="submission" date="2020-09" db="EMBL/GenBank/DDBJ databases">
        <title>Novel species of Mucilaginibacter isolated from a glacier on the Tibetan Plateau.</title>
        <authorList>
            <person name="Liu Q."/>
            <person name="Xin Y.-H."/>
        </authorList>
    </citation>
    <scope>NUCLEOTIDE SEQUENCE [LARGE SCALE GENOMIC DNA]</scope>
    <source>
        <strain evidence="1 2">CGMCC 1.13878</strain>
    </source>
</reference>
<comment type="caution">
    <text evidence="1">The sequence shown here is derived from an EMBL/GenBank/DDBJ whole genome shotgun (WGS) entry which is preliminary data.</text>
</comment>
<evidence type="ECO:0000313" key="1">
    <source>
        <dbReference type="EMBL" id="MBD1384652.1"/>
    </source>
</evidence>